<accession>A0A2K3LR54</accession>
<dbReference type="Proteomes" id="UP000236291">
    <property type="component" value="Unassembled WGS sequence"/>
</dbReference>
<name>A0A2K3LR54_TRIPR</name>
<proteinExistence type="predicted"/>
<dbReference type="AlphaFoldDB" id="A0A2K3LR54"/>
<gene>
    <name evidence="1" type="ORF">L195_g037013</name>
</gene>
<reference evidence="1 2" key="2">
    <citation type="journal article" date="2017" name="Front. Plant Sci.">
        <title>Gene Classification and Mining of Molecular Markers Useful in Red Clover (Trifolium pratense) Breeding.</title>
        <authorList>
            <person name="Istvanek J."/>
            <person name="Dluhosova J."/>
            <person name="Dluhos P."/>
            <person name="Patkova L."/>
            <person name="Nedelnik J."/>
            <person name="Repkova J."/>
        </authorList>
    </citation>
    <scope>NUCLEOTIDE SEQUENCE [LARGE SCALE GENOMIC DNA]</scope>
    <source>
        <strain evidence="2">cv. Tatra</strain>
        <tissue evidence="1">Young leaves</tissue>
    </source>
</reference>
<evidence type="ECO:0000313" key="2">
    <source>
        <dbReference type="Proteomes" id="UP000236291"/>
    </source>
</evidence>
<comment type="caution">
    <text evidence="1">The sequence shown here is derived from an EMBL/GenBank/DDBJ whole genome shotgun (WGS) entry which is preliminary data.</text>
</comment>
<sequence length="58" mass="6552">GLQPRLQAHPMYMDSMVGKSVLDDDSETRKIVGDSSERKTKWKGLTALVIRGFGWDED</sequence>
<dbReference type="EMBL" id="ASHM01039042">
    <property type="protein sequence ID" value="PNX80999.1"/>
    <property type="molecule type" value="Genomic_DNA"/>
</dbReference>
<feature type="non-terminal residue" evidence="1">
    <location>
        <position position="1"/>
    </location>
</feature>
<evidence type="ECO:0000313" key="1">
    <source>
        <dbReference type="EMBL" id="PNX80999.1"/>
    </source>
</evidence>
<reference evidence="1 2" key="1">
    <citation type="journal article" date="2014" name="Am. J. Bot.">
        <title>Genome assembly and annotation for red clover (Trifolium pratense; Fabaceae).</title>
        <authorList>
            <person name="Istvanek J."/>
            <person name="Jaros M."/>
            <person name="Krenek A."/>
            <person name="Repkova J."/>
        </authorList>
    </citation>
    <scope>NUCLEOTIDE SEQUENCE [LARGE SCALE GENOMIC DNA]</scope>
    <source>
        <strain evidence="2">cv. Tatra</strain>
        <tissue evidence="1">Young leaves</tissue>
    </source>
</reference>
<protein>
    <submittedName>
        <fullName evidence="1">Uncharacterized protein</fullName>
    </submittedName>
</protein>
<organism evidence="1 2">
    <name type="scientific">Trifolium pratense</name>
    <name type="common">Red clover</name>
    <dbReference type="NCBI Taxonomy" id="57577"/>
    <lineage>
        <taxon>Eukaryota</taxon>
        <taxon>Viridiplantae</taxon>
        <taxon>Streptophyta</taxon>
        <taxon>Embryophyta</taxon>
        <taxon>Tracheophyta</taxon>
        <taxon>Spermatophyta</taxon>
        <taxon>Magnoliopsida</taxon>
        <taxon>eudicotyledons</taxon>
        <taxon>Gunneridae</taxon>
        <taxon>Pentapetalae</taxon>
        <taxon>rosids</taxon>
        <taxon>fabids</taxon>
        <taxon>Fabales</taxon>
        <taxon>Fabaceae</taxon>
        <taxon>Papilionoideae</taxon>
        <taxon>50 kb inversion clade</taxon>
        <taxon>NPAAA clade</taxon>
        <taxon>Hologalegina</taxon>
        <taxon>IRL clade</taxon>
        <taxon>Trifolieae</taxon>
        <taxon>Trifolium</taxon>
    </lineage>
</organism>